<evidence type="ECO:0000256" key="1">
    <source>
        <dbReference type="ARBA" id="ARBA00009437"/>
    </source>
</evidence>
<dbReference type="InterPro" id="IPR005119">
    <property type="entry name" value="LysR_subst-bd"/>
</dbReference>
<name>A0AAW9RDQ3_9GAMM</name>
<sequence>MSDAAAWDLYRTFLAVLREGSLSAAARALGLTQPTVGRQIAALEAALGLALFTRAPQGLTPTGAALDLLPHAEAMEAAAATLVRAVSGDALQPRGTVRLSASEVIGCEVLPPMLADFREAHPQVALELLSSNRLTNLLTREADLAVRMIRPTQGALIARQVGRVRIGLYAHCRYAERYGLPERLDELRRHAAIGFDTDRRAIEALAAAGVIMSREDFVFRSDDELAQLAALRAGLGIGALPAGVAARDPQLLPVLPGRLSFELEVWLAMHEDLRAVRRIRLLFDHLAEALADYCRAG</sequence>
<keyword evidence="3" id="KW-0238">DNA-binding</keyword>
<dbReference type="InterPro" id="IPR036390">
    <property type="entry name" value="WH_DNA-bd_sf"/>
</dbReference>
<dbReference type="GO" id="GO:0043565">
    <property type="term" value="F:sequence-specific DNA binding"/>
    <property type="evidence" value="ECO:0007669"/>
    <property type="project" value="TreeGrafter"/>
</dbReference>
<organism evidence="6 7">
    <name type="scientific">Denitratimonas tolerans</name>
    <dbReference type="NCBI Taxonomy" id="1338420"/>
    <lineage>
        <taxon>Bacteria</taxon>
        <taxon>Pseudomonadati</taxon>
        <taxon>Pseudomonadota</taxon>
        <taxon>Gammaproteobacteria</taxon>
        <taxon>Lysobacterales</taxon>
        <taxon>Lysobacteraceae</taxon>
        <taxon>Denitratimonas</taxon>
    </lineage>
</organism>
<comment type="caution">
    <text evidence="6">The sequence shown here is derived from an EMBL/GenBank/DDBJ whole genome shotgun (WGS) entry which is preliminary data.</text>
</comment>
<proteinExistence type="inferred from homology"/>
<dbReference type="InterPro" id="IPR058163">
    <property type="entry name" value="LysR-type_TF_proteobact-type"/>
</dbReference>
<dbReference type="PRINTS" id="PR00039">
    <property type="entry name" value="HTHLYSR"/>
</dbReference>
<dbReference type="RefSeq" id="WP_337336338.1">
    <property type="nucleotide sequence ID" value="NZ_JBBDHC010000031.1"/>
</dbReference>
<dbReference type="GO" id="GO:0006351">
    <property type="term" value="P:DNA-templated transcription"/>
    <property type="evidence" value="ECO:0007669"/>
    <property type="project" value="TreeGrafter"/>
</dbReference>
<dbReference type="PANTHER" id="PTHR30537:SF3">
    <property type="entry name" value="TRANSCRIPTIONAL REGULATORY PROTEIN"/>
    <property type="match status" value="1"/>
</dbReference>
<dbReference type="PROSITE" id="PS50931">
    <property type="entry name" value="HTH_LYSR"/>
    <property type="match status" value="1"/>
</dbReference>
<dbReference type="GO" id="GO:0003700">
    <property type="term" value="F:DNA-binding transcription factor activity"/>
    <property type="evidence" value="ECO:0007669"/>
    <property type="project" value="InterPro"/>
</dbReference>
<accession>A0AAW9RDQ3</accession>
<dbReference type="Pfam" id="PF00126">
    <property type="entry name" value="HTH_1"/>
    <property type="match status" value="1"/>
</dbReference>
<comment type="similarity">
    <text evidence="1">Belongs to the LysR transcriptional regulatory family.</text>
</comment>
<evidence type="ECO:0000256" key="3">
    <source>
        <dbReference type="ARBA" id="ARBA00023125"/>
    </source>
</evidence>
<evidence type="ECO:0000313" key="7">
    <source>
        <dbReference type="Proteomes" id="UP001364472"/>
    </source>
</evidence>
<feature type="domain" description="HTH lysR-type" evidence="5">
    <location>
        <begin position="11"/>
        <end position="62"/>
    </location>
</feature>
<keyword evidence="4" id="KW-0804">Transcription</keyword>
<dbReference type="EMBL" id="JBBDHC010000031">
    <property type="protein sequence ID" value="MEJ1250639.1"/>
    <property type="molecule type" value="Genomic_DNA"/>
</dbReference>
<evidence type="ECO:0000256" key="2">
    <source>
        <dbReference type="ARBA" id="ARBA00023015"/>
    </source>
</evidence>
<keyword evidence="7" id="KW-1185">Reference proteome</keyword>
<dbReference type="Gene3D" id="1.10.10.10">
    <property type="entry name" value="Winged helix-like DNA-binding domain superfamily/Winged helix DNA-binding domain"/>
    <property type="match status" value="1"/>
</dbReference>
<dbReference type="Gene3D" id="3.40.190.290">
    <property type="match status" value="1"/>
</dbReference>
<dbReference type="PANTHER" id="PTHR30537">
    <property type="entry name" value="HTH-TYPE TRANSCRIPTIONAL REGULATOR"/>
    <property type="match status" value="1"/>
</dbReference>
<dbReference type="Proteomes" id="UP001364472">
    <property type="component" value="Unassembled WGS sequence"/>
</dbReference>
<dbReference type="AlphaFoldDB" id="A0AAW9RDQ3"/>
<dbReference type="InterPro" id="IPR000847">
    <property type="entry name" value="LysR_HTH_N"/>
</dbReference>
<evidence type="ECO:0000259" key="5">
    <source>
        <dbReference type="PROSITE" id="PS50931"/>
    </source>
</evidence>
<reference evidence="6 7" key="1">
    <citation type="journal article" date="2016" name="Antonie Van Leeuwenhoek">
        <title>Denitratimonas tolerans gen. nov., sp. nov., a denitrifying bacterium isolated from a bioreactor for tannery wastewater treatment.</title>
        <authorList>
            <person name="Han S.I."/>
            <person name="Kim J.O."/>
            <person name="Lee Y.R."/>
            <person name="Ekpeghere K.I."/>
            <person name="Koh S.C."/>
            <person name="Whang K.S."/>
        </authorList>
    </citation>
    <scope>NUCLEOTIDE SEQUENCE [LARGE SCALE GENOMIC DNA]</scope>
    <source>
        <strain evidence="6 7">KACC 17565</strain>
    </source>
</reference>
<protein>
    <submittedName>
        <fullName evidence="6">LysR family transcriptional regulator</fullName>
    </submittedName>
</protein>
<evidence type="ECO:0000313" key="6">
    <source>
        <dbReference type="EMBL" id="MEJ1250639.1"/>
    </source>
</evidence>
<keyword evidence="2" id="KW-0805">Transcription regulation</keyword>
<dbReference type="SUPFAM" id="SSF53850">
    <property type="entry name" value="Periplasmic binding protein-like II"/>
    <property type="match status" value="1"/>
</dbReference>
<dbReference type="SUPFAM" id="SSF46785">
    <property type="entry name" value="Winged helix' DNA-binding domain"/>
    <property type="match status" value="1"/>
</dbReference>
<evidence type="ECO:0000256" key="4">
    <source>
        <dbReference type="ARBA" id="ARBA00023163"/>
    </source>
</evidence>
<dbReference type="Pfam" id="PF03466">
    <property type="entry name" value="LysR_substrate"/>
    <property type="match status" value="1"/>
</dbReference>
<gene>
    <name evidence="6" type="ORF">WB794_13320</name>
</gene>
<dbReference type="InterPro" id="IPR036388">
    <property type="entry name" value="WH-like_DNA-bd_sf"/>
</dbReference>